<feature type="transmembrane region" description="Helical" evidence="5">
    <location>
        <begin position="175"/>
        <end position="195"/>
    </location>
</feature>
<dbReference type="PANTHER" id="PTHR43229">
    <property type="entry name" value="NODULATION PROTEIN J"/>
    <property type="match status" value="1"/>
</dbReference>
<reference evidence="7 8" key="1">
    <citation type="submission" date="2016-03" db="EMBL/GenBank/DDBJ databases">
        <title>Complete genome sequence of Thermococcus celer.</title>
        <authorList>
            <person name="Oger P.M."/>
        </authorList>
    </citation>
    <scope>NUCLEOTIDE SEQUENCE [LARGE SCALE GENOMIC DNA]</scope>
    <source>
        <strain evidence="7 8">Vu 13</strain>
    </source>
</reference>
<dbReference type="PROSITE" id="PS51012">
    <property type="entry name" value="ABC_TM2"/>
    <property type="match status" value="1"/>
</dbReference>
<dbReference type="Proteomes" id="UP000197156">
    <property type="component" value="Chromosome"/>
</dbReference>
<dbReference type="InterPro" id="IPR000412">
    <property type="entry name" value="ABC_2_transport"/>
</dbReference>
<evidence type="ECO:0000256" key="3">
    <source>
        <dbReference type="ARBA" id="ARBA00022989"/>
    </source>
</evidence>
<dbReference type="PANTHER" id="PTHR43229:SF2">
    <property type="entry name" value="NODULATION PROTEIN J"/>
    <property type="match status" value="1"/>
</dbReference>
<keyword evidence="3 5" id="KW-1133">Transmembrane helix</keyword>
<feature type="transmembrane region" description="Helical" evidence="5">
    <location>
        <begin position="120"/>
        <end position="143"/>
    </location>
</feature>
<evidence type="ECO:0000256" key="5">
    <source>
        <dbReference type="SAM" id="Phobius"/>
    </source>
</evidence>
<protein>
    <submittedName>
        <fullName evidence="7">Daunorubicin resistance protein</fullName>
    </submittedName>
</protein>
<evidence type="ECO:0000256" key="4">
    <source>
        <dbReference type="ARBA" id="ARBA00023136"/>
    </source>
</evidence>
<dbReference type="PIRSF" id="PIRSF006648">
    <property type="entry name" value="DrrB"/>
    <property type="match status" value="1"/>
</dbReference>
<dbReference type="AlphaFoldDB" id="A0A218P0I5"/>
<evidence type="ECO:0000256" key="2">
    <source>
        <dbReference type="ARBA" id="ARBA00022692"/>
    </source>
</evidence>
<feature type="transmembrane region" description="Helical" evidence="5">
    <location>
        <begin position="233"/>
        <end position="255"/>
    </location>
</feature>
<feature type="transmembrane region" description="Helical" evidence="5">
    <location>
        <begin position="149"/>
        <end position="168"/>
    </location>
</feature>
<dbReference type="InterPro" id="IPR047817">
    <property type="entry name" value="ABC2_TM_bact-type"/>
</dbReference>
<dbReference type="EMBL" id="CP014854">
    <property type="protein sequence ID" value="ASI98448.1"/>
    <property type="molecule type" value="Genomic_DNA"/>
</dbReference>
<organism evidence="7 8">
    <name type="scientific">Thermococcus celer Vu 13 = JCM 8558</name>
    <dbReference type="NCBI Taxonomy" id="1293037"/>
    <lineage>
        <taxon>Archaea</taxon>
        <taxon>Methanobacteriati</taxon>
        <taxon>Methanobacteriota</taxon>
        <taxon>Thermococci</taxon>
        <taxon>Thermococcales</taxon>
        <taxon>Thermococcaceae</taxon>
        <taxon>Thermococcus</taxon>
    </lineage>
</organism>
<sequence>MMDLKSAVSSLGVAISREIKIGMDLEFFFGTLFEPLIYVMLFGPLMGKLIGNVNFGGNEISYLAFMFPGVLTIIGINQGFRGAATFIQDKFRGGLETLFTLPVHRSTLFLAKILGSCLRALIAMSVISLLAALMAEGLSLTLLGILKSFLINMTLVIALASCMVYLLSKSQNPNLPLAISGILLLPMMFLSTVFYPESVFSGSRVLSLIVAVNPMTHAARLIRSFIYSTPLPASTLLISTAYLSVLAFVSLLLGIRGFSRALER</sequence>
<keyword evidence="2 5" id="KW-0812">Transmembrane</keyword>
<dbReference type="OrthoDB" id="147058at2157"/>
<dbReference type="Pfam" id="PF01061">
    <property type="entry name" value="ABC2_membrane"/>
    <property type="match status" value="1"/>
</dbReference>
<feature type="domain" description="ABC transmembrane type-2" evidence="6">
    <location>
        <begin position="26"/>
        <end position="261"/>
    </location>
</feature>
<evidence type="ECO:0000313" key="7">
    <source>
        <dbReference type="EMBL" id="ASI98448.1"/>
    </source>
</evidence>
<keyword evidence="4 5" id="KW-0472">Membrane</keyword>
<accession>A0A218P0I5</accession>
<dbReference type="InterPro" id="IPR051784">
    <property type="entry name" value="Nod_factor_ABC_transporter"/>
</dbReference>
<proteinExistence type="predicted"/>
<evidence type="ECO:0000313" key="8">
    <source>
        <dbReference type="Proteomes" id="UP000197156"/>
    </source>
</evidence>
<dbReference type="PRINTS" id="PR00164">
    <property type="entry name" value="ABC2TRNSPORT"/>
</dbReference>
<comment type="subcellular location">
    <subcellularLocation>
        <location evidence="1">Membrane</location>
        <topology evidence="1">Multi-pass membrane protein</topology>
    </subcellularLocation>
</comment>
<feature type="transmembrane region" description="Helical" evidence="5">
    <location>
        <begin position="60"/>
        <end position="80"/>
    </location>
</feature>
<keyword evidence="8" id="KW-1185">Reference proteome</keyword>
<dbReference type="GO" id="GO:0140359">
    <property type="term" value="F:ABC-type transporter activity"/>
    <property type="evidence" value="ECO:0007669"/>
    <property type="project" value="InterPro"/>
</dbReference>
<gene>
    <name evidence="7" type="ORF">A3L02_02135</name>
</gene>
<name>A0A218P0I5_THECE</name>
<dbReference type="InterPro" id="IPR013525">
    <property type="entry name" value="ABC2_TM"/>
</dbReference>
<feature type="transmembrane region" description="Helical" evidence="5">
    <location>
        <begin position="21"/>
        <end position="40"/>
    </location>
</feature>
<evidence type="ECO:0000259" key="6">
    <source>
        <dbReference type="PROSITE" id="PS51012"/>
    </source>
</evidence>
<dbReference type="GO" id="GO:0043190">
    <property type="term" value="C:ATP-binding cassette (ABC) transporter complex"/>
    <property type="evidence" value="ECO:0007669"/>
    <property type="project" value="InterPro"/>
</dbReference>
<dbReference type="KEGG" id="tce:A3L02_02135"/>
<evidence type="ECO:0000256" key="1">
    <source>
        <dbReference type="ARBA" id="ARBA00004141"/>
    </source>
</evidence>